<name>A0A915D373_9BILA</name>
<dbReference type="SUPFAM" id="SSF54928">
    <property type="entry name" value="RNA-binding domain, RBD"/>
    <property type="match status" value="1"/>
</dbReference>
<dbReference type="GO" id="GO:0003676">
    <property type="term" value="F:nucleic acid binding"/>
    <property type="evidence" value="ECO:0007669"/>
    <property type="project" value="InterPro"/>
</dbReference>
<dbReference type="WBParaSite" id="jg14905.2">
    <property type="protein sequence ID" value="jg14905.2"/>
    <property type="gene ID" value="jg14905"/>
</dbReference>
<dbReference type="AlphaFoldDB" id="A0A915D373"/>
<accession>A0A915D373</accession>
<dbReference type="InterPro" id="IPR035979">
    <property type="entry name" value="RBD_domain_sf"/>
</dbReference>
<evidence type="ECO:0000313" key="1">
    <source>
        <dbReference type="Proteomes" id="UP000887574"/>
    </source>
</evidence>
<evidence type="ECO:0000313" key="2">
    <source>
        <dbReference type="WBParaSite" id="jg14905.2"/>
    </source>
</evidence>
<protein>
    <submittedName>
        <fullName evidence="2">RRM domain-containing protein</fullName>
    </submittedName>
</protein>
<keyword evidence="1" id="KW-1185">Reference proteome</keyword>
<organism evidence="1 2">
    <name type="scientific">Ditylenchus dipsaci</name>
    <dbReference type="NCBI Taxonomy" id="166011"/>
    <lineage>
        <taxon>Eukaryota</taxon>
        <taxon>Metazoa</taxon>
        <taxon>Ecdysozoa</taxon>
        <taxon>Nematoda</taxon>
        <taxon>Chromadorea</taxon>
        <taxon>Rhabditida</taxon>
        <taxon>Tylenchina</taxon>
        <taxon>Tylenchomorpha</taxon>
        <taxon>Sphaerularioidea</taxon>
        <taxon>Anguinidae</taxon>
        <taxon>Anguininae</taxon>
        <taxon>Ditylenchus</taxon>
    </lineage>
</organism>
<sequence length="202" mass="22040">MPSALEDANALFGFAHTTYDAGEDIENKPCTVLAYRMSDTVTEAMLRFAFGTLDIETRSISVHQSDVDKFAFVCLSSTKEAREVLKCSGKNIHDEYGADHGEIKFKILRFASRNIPPSKTVHLAGLPTTATKPKLVVSWLASLGVHAASLANRISGDGFRTLWLTFAKKVDTGYAANVLDGESYDGSLVHASFAYQDTKNVK</sequence>
<proteinExistence type="predicted"/>
<dbReference type="Proteomes" id="UP000887574">
    <property type="component" value="Unplaced"/>
</dbReference>
<reference evidence="2" key="1">
    <citation type="submission" date="2022-11" db="UniProtKB">
        <authorList>
            <consortium name="WormBaseParasite"/>
        </authorList>
    </citation>
    <scope>IDENTIFICATION</scope>
</reference>